<sequence>MAQAGHWPGPAGPAMRTVAHQPAARLTETVHRRQLDNRSMPCDRTHEEEEDFARLLIAAAWYQVCARTPIGFAFTPLADTAREDPDAFTLDRLLSLPDPYMVADVAA</sequence>
<dbReference type="EMBL" id="JAFFZM010000007">
    <property type="protein sequence ID" value="MBO8199251.1"/>
    <property type="molecule type" value="Genomic_DNA"/>
</dbReference>
<evidence type="ECO:0000313" key="1">
    <source>
        <dbReference type="EMBL" id="MBO8199251.1"/>
    </source>
</evidence>
<keyword evidence="2" id="KW-1185">Reference proteome</keyword>
<reference evidence="1 2" key="1">
    <citation type="submission" date="2021-02" db="EMBL/GenBank/DDBJ databases">
        <title>Streptomyces spirodelae sp. nov., isolated from duckweed.</title>
        <authorList>
            <person name="Saimee Y."/>
            <person name="Duangmal K."/>
        </authorList>
    </citation>
    <scope>NUCLEOTIDE SEQUENCE [LARGE SCALE GENOMIC DNA]</scope>
    <source>
        <strain evidence="1 2">DSM 42105</strain>
    </source>
</reference>
<proteinExistence type="predicted"/>
<dbReference type="RefSeq" id="WP_209210997.1">
    <property type="nucleotide sequence ID" value="NZ_JAFFZM010000007.1"/>
</dbReference>
<comment type="caution">
    <text evidence="1">The sequence shown here is derived from an EMBL/GenBank/DDBJ whole genome shotgun (WGS) entry which is preliminary data.</text>
</comment>
<protein>
    <submittedName>
        <fullName evidence="1">Uncharacterized protein</fullName>
    </submittedName>
</protein>
<dbReference type="Proteomes" id="UP000721954">
    <property type="component" value="Unassembled WGS sequence"/>
</dbReference>
<evidence type="ECO:0000313" key="2">
    <source>
        <dbReference type="Proteomes" id="UP000721954"/>
    </source>
</evidence>
<dbReference type="GeneID" id="96259572"/>
<organism evidence="1 2">
    <name type="scientific">Streptomyces smyrnaeus</name>
    <dbReference type="NCBI Taxonomy" id="1387713"/>
    <lineage>
        <taxon>Bacteria</taxon>
        <taxon>Bacillati</taxon>
        <taxon>Actinomycetota</taxon>
        <taxon>Actinomycetes</taxon>
        <taxon>Kitasatosporales</taxon>
        <taxon>Streptomycetaceae</taxon>
        <taxon>Streptomyces</taxon>
    </lineage>
</organism>
<accession>A0ABS3XW05</accession>
<gene>
    <name evidence="1" type="ORF">JW613_13220</name>
</gene>
<name>A0ABS3XW05_9ACTN</name>